<reference evidence="3" key="2">
    <citation type="submission" date="2020-01" db="EMBL/GenBank/DDBJ databases">
        <authorList>
            <person name="Campanaro S."/>
        </authorList>
    </citation>
    <scope>NUCLEOTIDE SEQUENCE</scope>
    <source>
        <strain evidence="3">AS06rmzACSIP_7</strain>
    </source>
</reference>
<feature type="region of interest" description="Disordered" evidence="1">
    <location>
        <begin position="417"/>
        <end position="709"/>
    </location>
</feature>
<protein>
    <recommendedName>
        <fullName evidence="5">FecR protein domain-containing protein</fullName>
    </recommendedName>
</protein>
<dbReference type="PANTHER" id="PTHR38731">
    <property type="entry name" value="LIPL45-RELATED LIPOPROTEIN-RELATED"/>
    <property type="match status" value="1"/>
</dbReference>
<keyword evidence="2" id="KW-0732">Signal</keyword>
<evidence type="ECO:0008006" key="5">
    <source>
        <dbReference type="Google" id="ProtNLM"/>
    </source>
</evidence>
<comment type="caution">
    <text evidence="3">The sequence shown here is derived from an EMBL/GenBank/DDBJ whole genome shotgun (WGS) entry which is preliminary data.</text>
</comment>
<name>A0A971S0J4_9BACT</name>
<feature type="chain" id="PRO_5037559767" description="FecR protein domain-containing protein" evidence="2">
    <location>
        <begin position="21"/>
        <end position="709"/>
    </location>
</feature>
<evidence type="ECO:0000256" key="1">
    <source>
        <dbReference type="SAM" id="MobiDB-lite"/>
    </source>
</evidence>
<evidence type="ECO:0000256" key="2">
    <source>
        <dbReference type="SAM" id="SignalP"/>
    </source>
</evidence>
<evidence type="ECO:0000313" key="4">
    <source>
        <dbReference type="Proteomes" id="UP000777265"/>
    </source>
</evidence>
<organism evidence="3 4">
    <name type="scientific">Syntrophorhabdus aromaticivorans</name>
    <dbReference type="NCBI Taxonomy" id="328301"/>
    <lineage>
        <taxon>Bacteria</taxon>
        <taxon>Pseudomonadati</taxon>
        <taxon>Thermodesulfobacteriota</taxon>
        <taxon>Syntrophorhabdia</taxon>
        <taxon>Syntrophorhabdales</taxon>
        <taxon>Syntrophorhabdaceae</taxon>
        <taxon>Syntrophorhabdus</taxon>
    </lineage>
</organism>
<evidence type="ECO:0000313" key="3">
    <source>
        <dbReference type="EMBL" id="NLW34172.1"/>
    </source>
</evidence>
<dbReference type="PANTHER" id="PTHR38731:SF3">
    <property type="entry name" value="BLL6125 PROTEIN"/>
    <property type="match status" value="1"/>
</dbReference>
<reference evidence="3" key="1">
    <citation type="journal article" date="2020" name="Biotechnol. Biofuels">
        <title>New insights from the biogas microbiome by comprehensive genome-resolved metagenomics of nearly 1600 species originating from multiple anaerobic digesters.</title>
        <authorList>
            <person name="Campanaro S."/>
            <person name="Treu L."/>
            <person name="Rodriguez-R L.M."/>
            <person name="Kovalovszki A."/>
            <person name="Ziels R.M."/>
            <person name="Maus I."/>
            <person name="Zhu X."/>
            <person name="Kougias P.G."/>
            <person name="Basile A."/>
            <person name="Luo G."/>
            <person name="Schluter A."/>
            <person name="Konstantinidis K.T."/>
            <person name="Angelidaki I."/>
        </authorList>
    </citation>
    <scope>NUCLEOTIDE SEQUENCE</scope>
    <source>
        <strain evidence="3">AS06rmzACSIP_7</strain>
    </source>
</reference>
<feature type="compositionally biased region" description="Basic and acidic residues" evidence="1">
    <location>
        <begin position="471"/>
        <end position="483"/>
    </location>
</feature>
<dbReference type="AlphaFoldDB" id="A0A971S0J4"/>
<dbReference type="Gene3D" id="2.60.120.1440">
    <property type="match status" value="1"/>
</dbReference>
<gene>
    <name evidence="3" type="ORF">GXY80_01635</name>
</gene>
<feature type="compositionally biased region" description="Basic and acidic residues" evidence="1">
    <location>
        <begin position="492"/>
        <end position="505"/>
    </location>
</feature>
<accession>A0A971S0J4</accession>
<feature type="compositionally biased region" description="Basic and acidic residues" evidence="1">
    <location>
        <begin position="645"/>
        <end position="659"/>
    </location>
</feature>
<dbReference type="Proteomes" id="UP000777265">
    <property type="component" value="Unassembled WGS sequence"/>
</dbReference>
<dbReference type="InterPro" id="IPR046535">
    <property type="entry name" value="DUF6600"/>
</dbReference>
<proteinExistence type="predicted"/>
<dbReference type="EMBL" id="JAAYEE010000028">
    <property type="protein sequence ID" value="NLW34172.1"/>
    <property type="molecule type" value="Genomic_DNA"/>
</dbReference>
<dbReference type="Pfam" id="PF20245">
    <property type="entry name" value="DUF6600"/>
    <property type="match status" value="1"/>
</dbReference>
<feature type="compositionally biased region" description="Basic and acidic residues" evidence="1">
    <location>
        <begin position="515"/>
        <end position="527"/>
    </location>
</feature>
<feature type="signal peptide" evidence="2">
    <location>
        <begin position="1"/>
        <end position="20"/>
    </location>
</feature>
<sequence>MKSLKFLMTAVLLVPLLAHGAGSGDVNLRFIQGDVQIKTEDTKDWVPAAINVPLFEKDMLWVPEDGKAELQLAEGSVVRLDGGTFMEVVSLNKNGFGCHLGEGHAYVNVRGPKGYPVEVSTPAGPFRGYSQSIFRIDVNRDGDVEASALAGTLYAEDGDGEMKINAGERLVFDGNQGELKLMRVGPSDSWERWNRDRDRELFGSTYGGKSSRHLPEELIPYSNDFDENGRWIQTSEYGYVWTPTVVIEDDWGPYRLGRWIWVRGDYVWLSYERWGWAPHHYGRWAHIRHLGWCWVPPRHGSVYWSPGYVAWVHTPRHVAWTPLAPRETYYGRGYFGPNSVNITNININKTVISNVNVYKNIHVKNGVTTIDRDSFVYGRQDKVRMSDNLFLKEKKVMPAPAIKPVKATTMPVVRNVPPAKLPPQKVRDVKAGELGKPYPVYRNPAKSDSRTRPVFWDTPPKKVPGPSRPGEPGKSHITGEKFRAKTGGSPARDAKVIKDSRDNDIRVPPAPAVSRDNHGFLREKETKPVVLTPTADKPPSSIAPPRKKPPSPVVIQRRNDRDTGKENPPSGTFVRPRTQPVQPRAAQPVVRTPHPQGAGVGQPRRETRPVTQPRSIPAGPIEARPAVRNAPPAPIPSAPPAIQQRNDRNETKPVIKDSRPAPQALPPISNSKQHDGGGRRVPGTRPANEQKNSGAPQGRLPGNVTAERN</sequence>